<comment type="similarity">
    <text evidence="10">Belongs to the NadD family.</text>
</comment>
<keyword evidence="5 10" id="KW-0548">Nucleotidyltransferase</keyword>
<accession>A0A940WZ96</accession>
<dbReference type="InterPro" id="IPR014729">
    <property type="entry name" value="Rossmann-like_a/b/a_fold"/>
</dbReference>
<name>A0A940WZ96_9BACI</name>
<organism evidence="12 13">
    <name type="scientific">Halalkalibacter suaedae</name>
    <dbReference type="NCBI Taxonomy" id="2822140"/>
    <lineage>
        <taxon>Bacteria</taxon>
        <taxon>Bacillati</taxon>
        <taxon>Bacillota</taxon>
        <taxon>Bacilli</taxon>
        <taxon>Bacillales</taxon>
        <taxon>Bacillaceae</taxon>
        <taxon>Halalkalibacter</taxon>
    </lineage>
</organism>
<dbReference type="AlphaFoldDB" id="A0A940WZ96"/>
<dbReference type="GO" id="GO:0004515">
    <property type="term" value="F:nicotinate-nucleotide adenylyltransferase activity"/>
    <property type="evidence" value="ECO:0007669"/>
    <property type="project" value="UniProtKB-UniRule"/>
</dbReference>
<dbReference type="InterPro" id="IPR005248">
    <property type="entry name" value="NadD/NMNAT"/>
</dbReference>
<dbReference type="CDD" id="cd02165">
    <property type="entry name" value="NMNAT"/>
    <property type="match status" value="1"/>
</dbReference>
<dbReference type="NCBIfam" id="TIGR00482">
    <property type="entry name" value="nicotinate (nicotinamide) nucleotide adenylyltransferase"/>
    <property type="match status" value="1"/>
</dbReference>
<protein>
    <recommendedName>
        <fullName evidence="10">Probable nicotinate-nucleotide adenylyltransferase</fullName>
        <ecNumber evidence="10">2.7.7.18</ecNumber>
    </recommendedName>
    <alternativeName>
        <fullName evidence="10">Deamido-NAD(+) diphosphorylase</fullName>
    </alternativeName>
    <alternativeName>
        <fullName evidence="10">Deamido-NAD(+) pyrophosphorylase</fullName>
    </alternativeName>
    <alternativeName>
        <fullName evidence="10">Nicotinate mononucleotide adenylyltransferase</fullName>
        <shortName evidence="10">NaMN adenylyltransferase</shortName>
    </alternativeName>
</protein>
<evidence type="ECO:0000256" key="9">
    <source>
        <dbReference type="ARBA" id="ARBA00048721"/>
    </source>
</evidence>
<dbReference type="PANTHER" id="PTHR39321:SF3">
    <property type="entry name" value="PHOSPHOPANTETHEINE ADENYLYLTRANSFERASE"/>
    <property type="match status" value="1"/>
</dbReference>
<dbReference type="Gene3D" id="3.40.50.620">
    <property type="entry name" value="HUPs"/>
    <property type="match status" value="1"/>
</dbReference>
<dbReference type="EC" id="2.7.7.18" evidence="10"/>
<dbReference type="SUPFAM" id="SSF52374">
    <property type="entry name" value="Nucleotidylyl transferase"/>
    <property type="match status" value="1"/>
</dbReference>
<comment type="catalytic activity">
    <reaction evidence="9 10">
        <text>nicotinate beta-D-ribonucleotide + ATP + H(+) = deamido-NAD(+) + diphosphate</text>
        <dbReference type="Rhea" id="RHEA:22860"/>
        <dbReference type="ChEBI" id="CHEBI:15378"/>
        <dbReference type="ChEBI" id="CHEBI:30616"/>
        <dbReference type="ChEBI" id="CHEBI:33019"/>
        <dbReference type="ChEBI" id="CHEBI:57502"/>
        <dbReference type="ChEBI" id="CHEBI:58437"/>
        <dbReference type="EC" id="2.7.7.18"/>
    </reaction>
</comment>
<dbReference type="NCBIfam" id="NF000840">
    <property type="entry name" value="PRK00071.1-3"/>
    <property type="match status" value="1"/>
</dbReference>
<evidence type="ECO:0000256" key="6">
    <source>
        <dbReference type="ARBA" id="ARBA00022741"/>
    </source>
</evidence>
<evidence type="ECO:0000256" key="4">
    <source>
        <dbReference type="ARBA" id="ARBA00022679"/>
    </source>
</evidence>
<keyword evidence="13" id="KW-1185">Reference proteome</keyword>
<evidence type="ECO:0000256" key="5">
    <source>
        <dbReference type="ARBA" id="ARBA00022695"/>
    </source>
</evidence>
<evidence type="ECO:0000256" key="7">
    <source>
        <dbReference type="ARBA" id="ARBA00022840"/>
    </source>
</evidence>
<evidence type="ECO:0000256" key="1">
    <source>
        <dbReference type="ARBA" id="ARBA00002324"/>
    </source>
</evidence>
<gene>
    <name evidence="10" type="primary">nadD</name>
    <name evidence="12" type="ORF">J7W16_09335</name>
</gene>
<evidence type="ECO:0000259" key="11">
    <source>
        <dbReference type="Pfam" id="PF01467"/>
    </source>
</evidence>
<keyword evidence="6 10" id="KW-0547">Nucleotide-binding</keyword>
<evidence type="ECO:0000256" key="8">
    <source>
        <dbReference type="ARBA" id="ARBA00023027"/>
    </source>
</evidence>
<evidence type="ECO:0000256" key="3">
    <source>
        <dbReference type="ARBA" id="ARBA00022642"/>
    </source>
</evidence>
<keyword evidence="4 10" id="KW-0808">Transferase</keyword>
<comment type="function">
    <text evidence="1 10">Catalyzes the reversible adenylation of nicotinate mononucleotide (NaMN) to nicotinic acid adenine dinucleotide (NaAD).</text>
</comment>
<dbReference type="NCBIfam" id="TIGR00125">
    <property type="entry name" value="cyt_tran_rel"/>
    <property type="match status" value="1"/>
</dbReference>
<dbReference type="GO" id="GO:0009435">
    <property type="term" value="P:NAD+ biosynthetic process"/>
    <property type="evidence" value="ECO:0007669"/>
    <property type="project" value="UniProtKB-UniRule"/>
</dbReference>
<dbReference type="RefSeq" id="WP_210597022.1">
    <property type="nucleotide sequence ID" value="NZ_JAGKSQ010000003.1"/>
</dbReference>
<comment type="caution">
    <text evidence="12">The sequence shown here is derived from an EMBL/GenBank/DDBJ whole genome shotgun (WGS) entry which is preliminary data.</text>
</comment>
<proteinExistence type="inferred from homology"/>
<evidence type="ECO:0000313" key="13">
    <source>
        <dbReference type="Proteomes" id="UP000678228"/>
    </source>
</evidence>
<dbReference type="HAMAP" id="MF_00244">
    <property type="entry name" value="NaMN_adenylyltr"/>
    <property type="match status" value="1"/>
</dbReference>
<evidence type="ECO:0000313" key="12">
    <source>
        <dbReference type="EMBL" id="MBP3951336.1"/>
    </source>
</evidence>
<feature type="domain" description="Cytidyltransferase-like" evidence="11">
    <location>
        <begin position="6"/>
        <end position="164"/>
    </location>
</feature>
<evidence type="ECO:0000256" key="2">
    <source>
        <dbReference type="ARBA" id="ARBA00005019"/>
    </source>
</evidence>
<dbReference type="Pfam" id="PF01467">
    <property type="entry name" value="CTP_transf_like"/>
    <property type="match status" value="1"/>
</dbReference>
<reference evidence="12" key="1">
    <citation type="submission" date="2021-03" db="EMBL/GenBank/DDBJ databases">
        <title>Bacillus suaedae sp. nov., isolated from Suaeda aralocaspica.</title>
        <authorList>
            <person name="Lei R.F.R."/>
        </authorList>
    </citation>
    <scope>NUCLEOTIDE SEQUENCE</scope>
    <source>
        <strain evidence="12">YZJH907-2</strain>
    </source>
</reference>
<dbReference type="PANTHER" id="PTHR39321">
    <property type="entry name" value="NICOTINATE-NUCLEOTIDE ADENYLYLTRANSFERASE-RELATED"/>
    <property type="match status" value="1"/>
</dbReference>
<dbReference type="Proteomes" id="UP000678228">
    <property type="component" value="Unassembled WGS sequence"/>
</dbReference>
<keyword evidence="3 10" id="KW-0662">Pyridine nucleotide biosynthesis</keyword>
<dbReference type="EMBL" id="JAGKSQ010000003">
    <property type="protein sequence ID" value="MBP3951336.1"/>
    <property type="molecule type" value="Genomic_DNA"/>
</dbReference>
<sequence length="191" mass="22438">MKKIGLFGGTFNPPHLGHMLFAQEALSAFELDEIWFVPVNIPPHKKKENLASNEERVEMLRRSIQWNQDFFVSMIEVEREGPSYTIETVLSLRTQYPSYDFYFLIGGDMIDYLPKWEKIDELMDLVTFIGVDRPGARSESSYAKQVQRLEMIQVDYSSTFIRKRIKEGKPITYMVTREVESYIKERAIYES</sequence>
<dbReference type="NCBIfam" id="NF000841">
    <property type="entry name" value="PRK00071.1-4"/>
    <property type="match status" value="1"/>
</dbReference>
<keyword evidence="8 10" id="KW-0520">NAD</keyword>
<comment type="pathway">
    <text evidence="2 10">Cofactor biosynthesis; NAD(+) biosynthesis; deamido-NAD(+) from nicotinate D-ribonucleotide: step 1/1.</text>
</comment>
<dbReference type="InterPro" id="IPR004821">
    <property type="entry name" value="Cyt_trans-like"/>
</dbReference>
<keyword evidence="7 10" id="KW-0067">ATP-binding</keyword>
<evidence type="ECO:0000256" key="10">
    <source>
        <dbReference type="HAMAP-Rule" id="MF_00244"/>
    </source>
</evidence>
<dbReference type="GO" id="GO:0005524">
    <property type="term" value="F:ATP binding"/>
    <property type="evidence" value="ECO:0007669"/>
    <property type="project" value="UniProtKB-KW"/>
</dbReference>